<accession>X0ZD81</accession>
<gene>
    <name evidence="1" type="ORF">S01H1_78518</name>
</gene>
<dbReference type="AlphaFoldDB" id="X0ZD81"/>
<sequence length="91" mass="10354">MAKLTEKQEQAWRRLAEEIGGQFVPKEGRRLGVRYTEHRVVARVGKWTITLGTAERSSGGSEYHSGSTYTVTCVRAPYVATNRFHFQITHD</sequence>
<dbReference type="EMBL" id="BARS01052852">
    <property type="protein sequence ID" value="GAG46331.1"/>
    <property type="molecule type" value="Genomic_DNA"/>
</dbReference>
<name>X0ZD81_9ZZZZ</name>
<proteinExistence type="predicted"/>
<organism evidence="1">
    <name type="scientific">marine sediment metagenome</name>
    <dbReference type="NCBI Taxonomy" id="412755"/>
    <lineage>
        <taxon>unclassified sequences</taxon>
        <taxon>metagenomes</taxon>
        <taxon>ecological metagenomes</taxon>
    </lineage>
</organism>
<evidence type="ECO:0000313" key="1">
    <source>
        <dbReference type="EMBL" id="GAG46331.1"/>
    </source>
</evidence>
<reference evidence="1" key="1">
    <citation type="journal article" date="2014" name="Front. Microbiol.">
        <title>High frequency of phylogenetically diverse reductive dehalogenase-homologous genes in deep subseafloor sedimentary metagenomes.</title>
        <authorList>
            <person name="Kawai M."/>
            <person name="Futagami T."/>
            <person name="Toyoda A."/>
            <person name="Takaki Y."/>
            <person name="Nishi S."/>
            <person name="Hori S."/>
            <person name="Arai W."/>
            <person name="Tsubouchi T."/>
            <person name="Morono Y."/>
            <person name="Uchiyama I."/>
            <person name="Ito T."/>
            <person name="Fujiyama A."/>
            <person name="Inagaki F."/>
            <person name="Takami H."/>
        </authorList>
    </citation>
    <scope>NUCLEOTIDE SEQUENCE</scope>
    <source>
        <strain evidence="1">Expedition CK06-06</strain>
    </source>
</reference>
<comment type="caution">
    <text evidence="1">The sequence shown here is derived from an EMBL/GenBank/DDBJ whole genome shotgun (WGS) entry which is preliminary data.</text>
</comment>
<feature type="non-terminal residue" evidence="1">
    <location>
        <position position="91"/>
    </location>
</feature>
<protein>
    <submittedName>
        <fullName evidence="1">Uncharacterized protein</fullName>
    </submittedName>
</protein>